<comment type="caution">
    <text evidence="8">The sequence shown here is derived from an EMBL/GenBank/DDBJ whole genome shotgun (WGS) entry which is preliminary data.</text>
</comment>
<evidence type="ECO:0000256" key="3">
    <source>
        <dbReference type="ARBA" id="ARBA00022483"/>
    </source>
</evidence>
<dbReference type="Pfam" id="PF15469">
    <property type="entry name" value="Sec5"/>
    <property type="match status" value="1"/>
</dbReference>
<feature type="compositionally biased region" description="Low complexity" evidence="6">
    <location>
        <begin position="195"/>
        <end position="206"/>
    </location>
</feature>
<evidence type="ECO:0000259" key="7">
    <source>
        <dbReference type="Pfam" id="PF15469"/>
    </source>
</evidence>
<protein>
    <recommendedName>
        <fullName evidence="4">Exocyst complex component SEC5</fullName>
    </recommendedName>
</protein>
<gene>
    <name evidence="8" type="ORF">B0J12DRAFT_675800</name>
</gene>
<dbReference type="EMBL" id="JAGTJR010000029">
    <property type="protein sequence ID" value="KAH7039504.1"/>
    <property type="molecule type" value="Genomic_DNA"/>
</dbReference>
<keyword evidence="9" id="KW-1185">Reference proteome</keyword>
<name>A0ABQ8G1M7_9PEZI</name>
<evidence type="ECO:0000256" key="4">
    <source>
        <dbReference type="RuleBase" id="RU365069"/>
    </source>
</evidence>
<comment type="similarity">
    <text evidence="1 4">Belongs to the SEC5 family.</text>
</comment>
<reference evidence="8 9" key="1">
    <citation type="journal article" date="2021" name="Nat. Commun.">
        <title>Genetic determinants of endophytism in the Arabidopsis root mycobiome.</title>
        <authorList>
            <person name="Mesny F."/>
            <person name="Miyauchi S."/>
            <person name="Thiergart T."/>
            <person name="Pickel B."/>
            <person name="Atanasova L."/>
            <person name="Karlsson M."/>
            <person name="Huettel B."/>
            <person name="Barry K.W."/>
            <person name="Haridas S."/>
            <person name="Chen C."/>
            <person name="Bauer D."/>
            <person name="Andreopoulos W."/>
            <person name="Pangilinan J."/>
            <person name="LaButti K."/>
            <person name="Riley R."/>
            <person name="Lipzen A."/>
            <person name="Clum A."/>
            <person name="Drula E."/>
            <person name="Henrissat B."/>
            <person name="Kohler A."/>
            <person name="Grigoriev I.V."/>
            <person name="Martin F.M."/>
            <person name="Hacquard S."/>
        </authorList>
    </citation>
    <scope>NUCLEOTIDE SEQUENCE [LARGE SCALE GENOMIC DNA]</scope>
    <source>
        <strain evidence="8 9">MPI-SDFR-AT-0080</strain>
    </source>
</reference>
<evidence type="ECO:0000256" key="2">
    <source>
        <dbReference type="ARBA" id="ARBA00022448"/>
    </source>
</evidence>
<evidence type="ECO:0000256" key="6">
    <source>
        <dbReference type="SAM" id="MobiDB-lite"/>
    </source>
</evidence>
<keyword evidence="2 4" id="KW-0813">Transport</keyword>
<accession>A0ABQ8G1M7</accession>
<feature type="compositionally biased region" description="Acidic residues" evidence="6">
    <location>
        <begin position="28"/>
        <end position="37"/>
    </location>
</feature>
<evidence type="ECO:0000256" key="1">
    <source>
        <dbReference type="ARBA" id="ARBA00010578"/>
    </source>
</evidence>
<feature type="region of interest" description="Disordered" evidence="6">
    <location>
        <begin position="1"/>
        <end position="53"/>
    </location>
</feature>
<evidence type="ECO:0000313" key="9">
    <source>
        <dbReference type="Proteomes" id="UP000774617"/>
    </source>
</evidence>
<feature type="region of interest" description="Disordered" evidence="6">
    <location>
        <begin position="182"/>
        <end position="206"/>
    </location>
</feature>
<feature type="region of interest" description="Disordered" evidence="6">
    <location>
        <begin position="511"/>
        <end position="533"/>
    </location>
</feature>
<feature type="coiled-coil region" evidence="5">
    <location>
        <begin position="308"/>
        <end position="335"/>
    </location>
</feature>
<feature type="domain" description="Exocyst complex component EXOC2/Sec5 N-terminal" evidence="7">
    <location>
        <begin position="84"/>
        <end position="1018"/>
    </location>
</feature>
<dbReference type="PANTHER" id="PTHR13043">
    <property type="entry name" value="EXOCYST COMPLEX COMPONENT SEC5"/>
    <property type="match status" value="1"/>
</dbReference>
<comment type="subunit">
    <text evidence="4">Component of the exocyst complex.</text>
</comment>
<keyword evidence="3 4" id="KW-0268">Exocytosis</keyword>
<dbReference type="InterPro" id="IPR039481">
    <property type="entry name" value="EXOC2/Sec5_N_dom"/>
</dbReference>
<evidence type="ECO:0000256" key="5">
    <source>
        <dbReference type="SAM" id="Coils"/>
    </source>
</evidence>
<keyword evidence="5" id="KW-0175">Coiled coil</keyword>
<comment type="function">
    <text evidence="4">Component of the exocyst complex involved in the docking of exocytic vesicles with fusion sites on the plasma membrane.</text>
</comment>
<dbReference type="InterPro" id="IPR029175">
    <property type="entry name" value="EXOC2/Sec5"/>
</dbReference>
<sequence>MASNPEQQLLEHYNLKTLYPSEWPAEKDEADDSDDEPQPAQKPGDVQRRRSRCSVLERSGVRSSVLNTEKTKEGVDTLVQKDEPDPLGNASSVVNVLRQRGLPVEDDLKLRNRFLLSSTTFNPGLFLSQVHSDASTESLLQGLDFLSRSIEKKSASLKVLVESNFERFVRAKTTIDNVYMEMRDQGGDPTPAGHSRSGSRQFSGRQSAHYRRASQALVAPGQAPVADKRKTALTKESEYGVQGIKAPLLEVAVKAEEIWGPALGGRERGEMLKSILASVEKHRNLFEIGASIQDCIKRRDYDLLPEEYNKARRYAADAKRIVENAQDNRTALTDQEIHQVIVTARMWTDVEEQISLFKRDLWKRLAGTHFTKQTASDDDKPEQHMTLIKLLLELGVEDNPIWVWLLSRYDFLKTKITATLERSKVELEILRRRLGNGEKPTLRQIAMHLRSAESLDKPNTAAKIDTTKVIDFWDHELQSLNALLSPQGGVLGEVVEYWETAQSFIDGKAQRTLPIGPDGKSKEHHRLSSDGVGDLQSGAKELVNLIREGVQSFFTDPPIEDISLLYSPIPVTPATPRTPISGALTPGLDARFKIDGNNPPPSPRTGAGWEKYGFWAPYANSLSGVHYLSRILVLVGSAASEISAMRIGRDGSRANEELKLFVGAIRERCVQAVCAAWGEDADYVKLLEDWTRCSDNKYLTNMPFRFVALDNSLLATMQKMLYLSEAMTRSSAGEVVVPPSNKLLAMVRSQFVTSIYKVLQGMVENVERPKKFDSSGWEDDVDGLTLPLRTLTNRDLSINAVDATDKNIRILLTLSNLQALRTDLIPQLISQYEQHFSVKLEEGAKIDDALSQIYARLFQSYTSPISTKLSAIIKHGITAENWEPDTNRPVDARAYVYDVLLELVVVHTQVSTTAAPLTSQILKYLLEQVSKHLIENFKARPRYSLAALMQATLDVEFLAQTLGNYTTDKASEIQSAIYLALDERTDNDARVKLQTELGELRVILKKLREATKSEFACFKRPRSHTKSERPTS</sequence>
<dbReference type="Proteomes" id="UP000774617">
    <property type="component" value="Unassembled WGS sequence"/>
</dbReference>
<dbReference type="PANTHER" id="PTHR13043:SF1">
    <property type="entry name" value="EXOCYST COMPLEX COMPONENT 2"/>
    <property type="match status" value="1"/>
</dbReference>
<organism evidence="8 9">
    <name type="scientific">Macrophomina phaseolina</name>
    <dbReference type="NCBI Taxonomy" id="35725"/>
    <lineage>
        <taxon>Eukaryota</taxon>
        <taxon>Fungi</taxon>
        <taxon>Dikarya</taxon>
        <taxon>Ascomycota</taxon>
        <taxon>Pezizomycotina</taxon>
        <taxon>Dothideomycetes</taxon>
        <taxon>Dothideomycetes incertae sedis</taxon>
        <taxon>Botryosphaeriales</taxon>
        <taxon>Botryosphaeriaceae</taxon>
        <taxon>Macrophomina</taxon>
    </lineage>
</organism>
<proteinExistence type="inferred from homology"/>
<keyword evidence="4" id="KW-0653">Protein transport</keyword>
<evidence type="ECO:0000313" key="8">
    <source>
        <dbReference type="EMBL" id="KAH7039504.1"/>
    </source>
</evidence>